<feature type="domain" description="Glycosyl transferase family 1" evidence="9">
    <location>
        <begin position="286"/>
        <end position="432"/>
    </location>
</feature>
<dbReference type="NCBIfam" id="NF001899">
    <property type="entry name" value="PRK00654.1-2"/>
    <property type="match status" value="1"/>
</dbReference>
<evidence type="ECO:0000256" key="2">
    <source>
        <dbReference type="ARBA" id="ARBA00002764"/>
    </source>
</evidence>
<dbReference type="SUPFAM" id="SSF53756">
    <property type="entry name" value="UDP-Glycosyltransferase/glycogen phosphorylase"/>
    <property type="match status" value="1"/>
</dbReference>
<dbReference type="CDD" id="cd03791">
    <property type="entry name" value="GT5_Glycogen_synthase_DULL1-like"/>
    <property type="match status" value="1"/>
</dbReference>
<evidence type="ECO:0000256" key="3">
    <source>
        <dbReference type="ARBA" id="ARBA00004964"/>
    </source>
</evidence>
<evidence type="ECO:0000256" key="4">
    <source>
        <dbReference type="ARBA" id="ARBA00010281"/>
    </source>
</evidence>
<dbReference type="Pfam" id="PF08323">
    <property type="entry name" value="Glyco_transf_5"/>
    <property type="match status" value="1"/>
</dbReference>
<keyword evidence="5 8" id="KW-0328">Glycosyltransferase</keyword>
<comment type="catalytic activity">
    <reaction evidence="1 8">
        <text>[(1-&gt;4)-alpha-D-glucosyl](n) + ADP-alpha-D-glucose = [(1-&gt;4)-alpha-D-glucosyl](n+1) + ADP + H(+)</text>
        <dbReference type="Rhea" id="RHEA:18189"/>
        <dbReference type="Rhea" id="RHEA-COMP:9584"/>
        <dbReference type="Rhea" id="RHEA-COMP:9587"/>
        <dbReference type="ChEBI" id="CHEBI:15378"/>
        <dbReference type="ChEBI" id="CHEBI:15444"/>
        <dbReference type="ChEBI" id="CHEBI:57498"/>
        <dbReference type="ChEBI" id="CHEBI:456216"/>
        <dbReference type="EC" id="2.4.1.21"/>
    </reaction>
</comment>
<name>A0A398CTZ4_9BACT</name>
<comment type="pathway">
    <text evidence="3 8">Glycan biosynthesis; glycogen biosynthesis.</text>
</comment>
<dbReference type="Proteomes" id="UP000266328">
    <property type="component" value="Unassembled WGS sequence"/>
</dbReference>
<comment type="caution">
    <text evidence="11">The sequence shown here is derived from an EMBL/GenBank/DDBJ whole genome shotgun (WGS) entry which is preliminary data.</text>
</comment>
<dbReference type="EMBL" id="QXIS01000034">
    <property type="protein sequence ID" value="RIE05580.1"/>
    <property type="molecule type" value="Genomic_DNA"/>
</dbReference>
<dbReference type="PANTHER" id="PTHR45825:SF11">
    <property type="entry name" value="ALPHA AMYLASE DOMAIN-CONTAINING PROTEIN"/>
    <property type="match status" value="1"/>
</dbReference>
<dbReference type="GO" id="GO:0004373">
    <property type="term" value="F:alpha-1,4-glucan glucosyltransferase (UDP-glucose donor) activity"/>
    <property type="evidence" value="ECO:0007669"/>
    <property type="project" value="InterPro"/>
</dbReference>
<comment type="similarity">
    <text evidence="4 8">Belongs to the glycosyltransferase 1 family. Bacterial/plant glycogen synthase subfamily.</text>
</comment>
<evidence type="ECO:0000313" key="11">
    <source>
        <dbReference type="EMBL" id="RIE05580.1"/>
    </source>
</evidence>
<dbReference type="UniPathway" id="UPA00164"/>
<keyword evidence="7 8" id="KW-0320">Glycogen biosynthesis</keyword>
<dbReference type="GO" id="GO:0005978">
    <property type="term" value="P:glycogen biosynthetic process"/>
    <property type="evidence" value="ECO:0007669"/>
    <property type="project" value="UniProtKB-UniRule"/>
</dbReference>
<dbReference type="RefSeq" id="WP_119089539.1">
    <property type="nucleotide sequence ID" value="NZ_QXIS01000034.1"/>
</dbReference>
<dbReference type="GO" id="GO:0009011">
    <property type="term" value="F:alpha-1,4-glucan glucosyltransferase (ADP-glucose donor) activity"/>
    <property type="evidence" value="ECO:0007669"/>
    <property type="project" value="UniProtKB-UniRule"/>
</dbReference>
<evidence type="ECO:0000313" key="12">
    <source>
        <dbReference type="Proteomes" id="UP000266328"/>
    </source>
</evidence>
<dbReference type="InterPro" id="IPR011835">
    <property type="entry name" value="GS/SS"/>
</dbReference>
<dbReference type="Gene3D" id="3.40.50.2000">
    <property type="entry name" value="Glycogen Phosphorylase B"/>
    <property type="match status" value="2"/>
</dbReference>
<feature type="binding site" evidence="8">
    <location>
        <position position="15"/>
    </location>
    <ligand>
        <name>ADP-alpha-D-glucose</name>
        <dbReference type="ChEBI" id="CHEBI:57498"/>
    </ligand>
</feature>
<dbReference type="EC" id="2.4.1.21" evidence="8"/>
<protein>
    <recommendedName>
        <fullName evidence="8">Glycogen synthase</fullName>
        <ecNumber evidence="8">2.4.1.21</ecNumber>
    </recommendedName>
    <alternativeName>
        <fullName evidence="8">Starch [bacterial glycogen] synthase</fullName>
    </alternativeName>
</protein>
<proteinExistence type="inferred from homology"/>
<sequence length="472" mass="51970">MKVFFVASEALPYVKTGGLGDVTGSLPSALHRLGADVSLVLPFYATVKAGNLSMEHVMTSTLTMGGRTLPFTVLRHHQTLFIQQDELFLRDGLYGTREGDHPDNWLRFAFFSRAALETIIALGGADVIHVHDWQTSLLPLYLHVFHPDRHEKTLLTIHNIAYQGLFSPEILPDIGLPESVFTQDGLEFYGNVNYLKGGIVWADQVNTVSPTYAHEIQTDEYSFGLHGILATRRGHLSGILNGIDYSYWDPSADGALPHMYSPSSLAGKVQDKESLLQETGLAAEPDCPLFVMVSRLVAQKGIDLMLGTFDQMMSLSISLMVLGTGDTEIETALVAKAAAYPGRFVLTRKFDEGLAHRMYAGSDFFLMPSRFEPCGLSQMIALRYGSVPVVRRTGGLKDTVQDVHPKTGTGNGISFDDATPSEFLDAVRRAVRLYTDGDAFRRIQAIGMACDFSWQASAREYLALYHSMEASS</sequence>
<dbReference type="AlphaFoldDB" id="A0A398CTZ4"/>
<evidence type="ECO:0000256" key="1">
    <source>
        <dbReference type="ARBA" id="ARBA00001478"/>
    </source>
</evidence>
<comment type="function">
    <text evidence="2 8">Synthesizes alpha-1,4-glucan chains using ADP-glucose.</text>
</comment>
<evidence type="ECO:0000256" key="5">
    <source>
        <dbReference type="ARBA" id="ARBA00022676"/>
    </source>
</evidence>
<feature type="domain" description="Starch synthase catalytic" evidence="10">
    <location>
        <begin position="2"/>
        <end position="230"/>
    </location>
</feature>
<keyword evidence="6 8" id="KW-0808">Transferase</keyword>
<evidence type="ECO:0000259" key="10">
    <source>
        <dbReference type="Pfam" id="PF08323"/>
    </source>
</evidence>
<evidence type="ECO:0000256" key="6">
    <source>
        <dbReference type="ARBA" id="ARBA00022679"/>
    </source>
</evidence>
<dbReference type="InterPro" id="IPR013534">
    <property type="entry name" value="Starch_synth_cat_dom"/>
</dbReference>
<dbReference type="OrthoDB" id="9808590at2"/>
<keyword evidence="12" id="KW-1185">Reference proteome</keyword>
<evidence type="ECO:0000256" key="8">
    <source>
        <dbReference type="HAMAP-Rule" id="MF_00484"/>
    </source>
</evidence>
<reference evidence="11 12" key="1">
    <citation type="submission" date="2018-09" db="EMBL/GenBank/DDBJ databases">
        <title>Discovery and Ecogenomic Context for Candidatus Cryosericales, a Global Caldiserica Order Active in Thawing Permafrost.</title>
        <authorList>
            <person name="Martinez M.A."/>
            <person name="Woodcroft B.J."/>
            <person name="Ignacio Espinoza J.C."/>
            <person name="Zayed A."/>
            <person name="Singleton C.M."/>
            <person name="Boyd J."/>
            <person name="Li Y.-F."/>
            <person name="Purvine S."/>
            <person name="Maughan H."/>
            <person name="Hodgkins S.B."/>
            <person name="Anderson D."/>
            <person name="Sederholm M."/>
            <person name="Temperton B."/>
            <person name="Saleska S.R."/>
            <person name="Tyson G.W."/>
            <person name="Rich V.I."/>
        </authorList>
    </citation>
    <scope>NUCLEOTIDE SEQUENCE [LARGE SCALE GENOMIC DNA]</scope>
    <source>
        <strain evidence="11 12">SMC7</strain>
    </source>
</reference>
<accession>A0A398CTZ4</accession>
<evidence type="ECO:0000256" key="7">
    <source>
        <dbReference type="ARBA" id="ARBA00023056"/>
    </source>
</evidence>
<dbReference type="PANTHER" id="PTHR45825">
    <property type="entry name" value="GRANULE-BOUND STARCH SYNTHASE 1, CHLOROPLASTIC/AMYLOPLASTIC"/>
    <property type="match status" value="1"/>
</dbReference>
<dbReference type="InterPro" id="IPR001296">
    <property type="entry name" value="Glyco_trans_1"/>
</dbReference>
<organism evidence="11 12">
    <name type="scientific">Candidatus Cryosericum terrychapinii</name>
    <dbReference type="NCBI Taxonomy" id="2290919"/>
    <lineage>
        <taxon>Bacteria</taxon>
        <taxon>Pseudomonadati</taxon>
        <taxon>Caldisericota/Cryosericota group</taxon>
        <taxon>Candidatus Cryosericota</taxon>
        <taxon>Candidatus Cryosericia</taxon>
        <taxon>Candidatus Cryosericales</taxon>
        <taxon>Candidatus Cryosericaceae</taxon>
        <taxon>Candidatus Cryosericum</taxon>
    </lineage>
</organism>
<dbReference type="Pfam" id="PF00534">
    <property type="entry name" value="Glycos_transf_1"/>
    <property type="match status" value="1"/>
</dbReference>
<evidence type="ECO:0000259" key="9">
    <source>
        <dbReference type="Pfam" id="PF00534"/>
    </source>
</evidence>
<dbReference type="NCBIfam" id="TIGR02095">
    <property type="entry name" value="glgA"/>
    <property type="match status" value="1"/>
</dbReference>
<gene>
    <name evidence="8 11" type="primary">glgA</name>
    <name evidence="11" type="ORF">SMC7_06485</name>
</gene>
<dbReference type="HAMAP" id="MF_00484">
    <property type="entry name" value="Glycogen_synth"/>
    <property type="match status" value="1"/>
</dbReference>